<dbReference type="InterPro" id="IPR023214">
    <property type="entry name" value="HAD_sf"/>
</dbReference>
<dbReference type="AlphaFoldDB" id="A0A3N1Y7S2"/>
<dbReference type="CDD" id="cd07528">
    <property type="entry name" value="HAD_CbbY-like"/>
    <property type="match status" value="1"/>
</dbReference>
<dbReference type="SFLD" id="SFLDS00003">
    <property type="entry name" value="Haloacid_Dehalogenase"/>
    <property type="match status" value="1"/>
</dbReference>
<dbReference type="PANTHER" id="PTHR42896:SF2">
    <property type="entry name" value="CBBY-LIKE PROTEIN"/>
    <property type="match status" value="1"/>
</dbReference>
<dbReference type="PANTHER" id="PTHR42896">
    <property type="entry name" value="XYLULOSE-1,5-BISPHOSPHATE (XUBP) PHOSPHATASE"/>
    <property type="match status" value="1"/>
</dbReference>
<proteinExistence type="predicted"/>
<dbReference type="InterPro" id="IPR023198">
    <property type="entry name" value="PGP-like_dom2"/>
</dbReference>
<keyword evidence="2" id="KW-1185">Reference proteome</keyword>
<reference evidence="1 2" key="1">
    <citation type="submission" date="2018-11" db="EMBL/GenBank/DDBJ databases">
        <title>Genomic Encyclopedia of Type Strains, Phase IV (KMG-IV): sequencing the most valuable type-strain genomes for metagenomic binning, comparative biology and taxonomic classification.</title>
        <authorList>
            <person name="Goeker M."/>
        </authorList>
    </citation>
    <scope>NUCLEOTIDE SEQUENCE [LARGE SCALE GENOMIC DNA]</scope>
    <source>
        <strain evidence="1 2">DSM 100275</strain>
    </source>
</reference>
<dbReference type="Proteomes" id="UP000276634">
    <property type="component" value="Unassembled WGS sequence"/>
</dbReference>
<gene>
    <name evidence="1" type="ORF">EDC57_0456</name>
</gene>
<sequence length="250" mass="27061">MLEAVIFDVDGTLADTEEAHRRAFNETFEAFGLPWHWDFETYRELLRIGGGKERLHHFVAEHRPPLPEGEAVEELVRRLHRAKTERYGVLIRSGEVALRPGVRRLIEEAGAEGLRLAVATTTSPENVDALLATHLGPDWARRFAFVAAGECVPRKKPASDVYHHVLDRLGLPPSACIALEDSANGVASARGAGVPVVVTVTAYTEADRFDGACAVLSDLGEPDAPCHVLAGEGPAAGHVTVADLRRWVGG</sequence>
<protein>
    <submittedName>
        <fullName evidence="1">HAD superfamily hydrolase (TIGR01509 family)</fullName>
    </submittedName>
</protein>
<dbReference type="InterPro" id="IPR006439">
    <property type="entry name" value="HAD-SF_hydro_IA"/>
</dbReference>
<dbReference type="Pfam" id="PF00702">
    <property type="entry name" value="Hydrolase"/>
    <property type="match status" value="1"/>
</dbReference>
<dbReference type="PRINTS" id="PR00413">
    <property type="entry name" value="HADHALOGNASE"/>
</dbReference>
<dbReference type="SFLD" id="SFLDG01129">
    <property type="entry name" value="C1.5:_HAD__Beta-PGM__Phosphata"/>
    <property type="match status" value="1"/>
</dbReference>
<accession>A0A3N1Y7S2</accession>
<evidence type="ECO:0000313" key="1">
    <source>
        <dbReference type="EMBL" id="ROR34558.1"/>
    </source>
</evidence>
<dbReference type="GO" id="GO:0016787">
    <property type="term" value="F:hydrolase activity"/>
    <property type="evidence" value="ECO:0007669"/>
    <property type="project" value="UniProtKB-KW"/>
</dbReference>
<comment type="caution">
    <text evidence="1">The sequence shown here is derived from an EMBL/GenBank/DDBJ whole genome shotgun (WGS) entry which is preliminary data.</text>
</comment>
<dbReference type="SFLD" id="SFLDG01135">
    <property type="entry name" value="C1.5.6:_HAD__Beta-PGM__Phospha"/>
    <property type="match status" value="1"/>
</dbReference>
<dbReference type="InterPro" id="IPR036412">
    <property type="entry name" value="HAD-like_sf"/>
</dbReference>
<keyword evidence="1" id="KW-0378">Hydrolase</keyword>
<dbReference type="SUPFAM" id="SSF56784">
    <property type="entry name" value="HAD-like"/>
    <property type="match status" value="1"/>
</dbReference>
<dbReference type="Gene3D" id="3.40.50.1000">
    <property type="entry name" value="HAD superfamily/HAD-like"/>
    <property type="match status" value="1"/>
</dbReference>
<dbReference type="OrthoDB" id="9782449at2"/>
<dbReference type="EMBL" id="RJVI01000001">
    <property type="protein sequence ID" value="ROR34558.1"/>
    <property type="molecule type" value="Genomic_DNA"/>
</dbReference>
<name>A0A3N1Y7S2_9GAMM</name>
<dbReference type="Gene3D" id="1.10.150.240">
    <property type="entry name" value="Putative phosphatase, domain 2"/>
    <property type="match status" value="1"/>
</dbReference>
<dbReference type="RefSeq" id="WP_123399840.1">
    <property type="nucleotide sequence ID" value="NZ_RJVI01000001.1"/>
</dbReference>
<evidence type="ECO:0000313" key="2">
    <source>
        <dbReference type="Proteomes" id="UP000276634"/>
    </source>
</evidence>
<organism evidence="1 2">
    <name type="scientific">Inmirania thermothiophila</name>
    <dbReference type="NCBI Taxonomy" id="1750597"/>
    <lineage>
        <taxon>Bacteria</taxon>
        <taxon>Pseudomonadati</taxon>
        <taxon>Pseudomonadota</taxon>
        <taxon>Gammaproteobacteria</taxon>
        <taxon>Chromatiales</taxon>
        <taxon>Ectothiorhodospiraceae</taxon>
        <taxon>Inmirania</taxon>
    </lineage>
</organism>
<dbReference type="NCBIfam" id="TIGR01509">
    <property type="entry name" value="HAD-SF-IA-v3"/>
    <property type="match status" value="1"/>
</dbReference>
<dbReference type="InterPro" id="IPR044999">
    <property type="entry name" value="CbbY-like"/>
</dbReference>
<dbReference type="SFLD" id="SFLDF00035">
    <property type="entry name" value="phosphoglycolate_phosphatase"/>
    <property type="match status" value="1"/>
</dbReference>